<sequence length="120" mass="14191">MVPVETSTFRVLNAAERCSTERYMYFNNQRLPWLRTDIRQQQSDSRDHSLHFPQQQSRAAGVKRCLVDVLGFSLRVLMNKAELRLREKQLRYMWEIFPIGAVAEPNKNIFLLFDMSEPDV</sequence>
<accession>A0ABV0S6U3</accession>
<evidence type="ECO:0000313" key="2">
    <source>
        <dbReference type="Proteomes" id="UP001434883"/>
    </source>
</evidence>
<dbReference type="EMBL" id="JAHRIN010069883">
    <property type="protein sequence ID" value="MEQ2216219.1"/>
    <property type="molecule type" value="Genomic_DNA"/>
</dbReference>
<gene>
    <name evidence="1" type="ORF">XENOCAPTIV_012708</name>
</gene>
<organism evidence="1 2">
    <name type="scientific">Xenoophorus captivus</name>
    <dbReference type="NCBI Taxonomy" id="1517983"/>
    <lineage>
        <taxon>Eukaryota</taxon>
        <taxon>Metazoa</taxon>
        <taxon>Chordata</taxon>
        <taxon>Craniata</taxon>
        <taxon>Vertebrata</taxon>
        <taxon>Euteleostomi</taxon>
        <taxon>Actinopterygii</taxon>
        <taxon>Neopterygii</taxon>
        <taxon>Teleostei</taxon>
        <taxon>Neoteleostei</taxon>
        <taxon>Acanthomorphata</taxon>
        <taxon>Ovalentaria</taxon>
        <taxon>Atherinomorphae</taxon>
        <taxon>Cyprinodontiformes</taxon>
        <taxon>Goodeidae</taxon>
        <taxon>Xenoophorus</taxon>
    </lineage>
</organism>
<dbReference type="Proteomes" id="UP001434883">
    <property type="component" value="Unassembled WGS sequence"/>
</dbReference>
<reference evidence="1 2" key="1">
    <citation type="submission" date="2021-06" db="EMBL/GenBank/DDBJ databases">
        <authorList>
            <person name="Palmer J.M."/>
        </authorList>
    </citation>
    <scope>NUCLEOTIDE SEQUENCE [LARGE SCALE GENOMIC DNA]</scope>
    <source>
        <strain evidence="1 2">XC_2019</strain>
        <tissue evidence="1">Muscle</tissue>
    </source>
</reference>
<proteinExistence type="predicted"/>
<evidence type="ECO:0000313" key="1">
    <source>
        <dbReference type="EMBL" id="MEQ2216219.1"/>
    </source>
</evidence>
<keyword evidence="2" id="KW-1185">Reference proteome</keyword>
<protein>
    <submittedName>
        <fullName evidence="1">Uncharacterized protein</fullName>
    </submittedName>
</protein>
<comment type="caution">
    <text evidence="1">The sequence shown here is derived from an EMBL/GenBank/DDBJ whole genome shotgun (WGS) entry which is preliminary data.</text>
</comment>
<name>A0ABV0S6U3_9TELE</name>